<proteinExistence type="predicted"/>
<comment type="caution">
    <text evidence="2">The sequence shown here is derived from an EMBL/GenBank/DDBJ whole genome shotgun (WGS) entry which is preliminary data.</text>
</comment>
<evidence type="ECO:0000259" key="1">
    <source>
        <dbReference type="Pfam" id="PF05099"/>
    </source>
</evidence>
<dbReference type="InterPro" id="IPR029024">
    <property type="entry name" value="TerB-like"/>
</dbReference>
<dbReference type="Proteomes" id="UP000389128">
    <property type="component" value="Unassembled WGS sequence"/>
</dbReference>
<dbReference type="Gene3D" id="1.10.3680.10">
    <property type="entry name" value="TerB-like"/>
    <property type="match status" value="1"/>
</dbReference>
<name>A0A6C2CNY5_9RHOO</name>
<gene>
    <name evidence="2" type="ORF">ETQ85_14310</name>
</gene>
<dbReference type="Pfam" id="PF05099">
    <property type="entry name" value="TerB"/>
    <property type="match status" value="1"/>
</dbReference>
<dbReference type="SUPFAM" id="SSF158682">
    <property type="entry name" value="TerB-like"/>
    <property type="match status" value="1"/>
</dbReference>
<keyword evidence="3" id="KW-1185">Reference proteome</keyword>
<evidence type="ECO:0000313" key="2">
    <source>
        <dbReference type="EMBL" id="TYC55193.1"/>
    </source>
</evidence>
<sequence length="129" mass="14237">MYLNMLKQEEKSAFYSLAHALAVSHEGISEAEHNVLNSTLQEMGISKPAQLLDVKEACTVFVSNASKRIALLELLLIALVDDDFADDEETMVSKIVDYFGFDTSNIDRAASWAESILAGHRSGLRFIQG</sequence>
<dbReference type="EMBL" id="SDKK01000013">
    <property type="protein sequence ID" value="TYC55193.1"/>
    <property type="molecule type" value="Genomic_DNA"/>
</dbReference>
<evidence type="ECO:0000313" key="3">
    <source>
        <dbReference type="Proteomes" id="UP000389128"/>
    </source>
</evidence>
<dbReference type="RefSeq" id="WP_148579759.1">
    <property type="nucleotide sequence ID" value="NZ_SDKK01000013.1"/>
</dbReference>
<accession>A0A6C2CNY5</accession>
<feature type="domain" description="Co-chaperone DjlA N-terminal" evidence="1">
    <location>
        <begin position="24"/>
        <end position="109"/>
    </location>
</feature>
<reference evidence="2 3" key="1">
    <citation type="submission" date="2019-01" db="EMBL/GenBank/DDBJ databases">
        <title>Zoogloea oleivorans genome sequencing and assembly.</title>
        <authorList>
            <person name="Tancsics A."/>
            <person name="Farkas M."/>
            <person name="Kriszt B."/>
            <person name="Maroti G."/>
            <person name="Horvath B."/>
        </authorList>
    </citation>
    <scope>NUCLEOTIDE SEQUENCE [LARGE SCALE GENOMIC DNA]</scope>
    <source>
        <strain evidence="2 3">Buc</strain>
    </source>
</reference>
<organism evidence="2 3">
    <name type="scientific">Zoogloea oleivorans</name>
    <dbReference type="NCBI Taxonomy" id="1552750"/>
    <lineage>
        <taxon>Bacteria</taxon>
        <taxon>Pseudomonadati</taxon>
        <taxon>Pseudomonadota</taxon>
        <taxon>Betaproteobacteria</taxon>
        <taxon>Rhodocyclales</taxon>
        <taxon>Zoogloeaceae</taxon>
        <taxon>Zoogloea</taxon>
    </lineage>
</organism>
<dbReference type="InterPro" id="IPR007791">
    <property type="entry name" value="DjlA_N"/>
</dbReference>
<dbReference type="AlphaFoldDB" id="A0A6C2CNY5"/>
<dbReference type="OrthoDB" id="1934251at2"/>
<protein>
    <recommendedName>
        <fullName evidence="1">Co-chaperone DjlA N-terminal domain-containing protein</fullName>
    </recommendedName>
</protein>